<accession>A0A846R249</accession>
<name>A0A846R249_9FLAO</name>
<proteinExistence type="predicted"/>
<gene>
    <name evidence="1" type="ORF">GGR42_002994</name>
</gene>
<organism evidence="1 2">
    <name type="scientific">Saonia flava</name>
    <dbReference type="NCBI Taxonomy" id="523696"/>
    <lineage>
        <taxon>Bacteria</taxon>
        <taxon>Pseudomonadati</taxon>
        <taxon>Bacteroidota</taxon>
        <taxon>Flavobacteriia</taxon>
        <taxon>Flavobacteriales</taxon>
        <taxon>Flavobacteriaceae</taxon>
        <taxon>Saonia</taxon>
    </lineage>
</organism>
<evidence type="ECO:0000313" key="2">
    <source>
        <dbReference type="Proteomes" id="UP000590442"/>
    </source>
</evidence>
<dbReference type="EMBL" id="JAATJJ010000002">
    <property type="protein sequence ID" value="NJB72503.1"/>
    <property type="molecule type" value="Genomic_DNA"/>
</dbReference>
<comment type="caution">
    <text evidence="1">The sequence shown here is derived from an EMBL/GenBank/DDBJ whole genome shotgun (WGS) entry which is preliminary data.</text>
</comment>
<sequence length="59" mass="6448">MVIFFSILLGLLGLNAILLIFSVNRANSGISKNKNAVSKTPITKIYPIDLLPSNYKKAI</sequence>
<dbReference type="Proteomes" id="UP000590442">
    <property type="component" value="Unassembled WGS sequence"/>
</dbReference>
<dbReference type="AlphaFoldDB" id="A0A846R249"/>
<reference evidence="1 2" key="1">
    <citation type="submission" date="2020-03" db="EMBL/GenBank/DDBJ databases">
        <title>Genomic Encyclopedia of Type Strains, Phase IV (KMG-IV): sequencing the most valuable type-strain genomes for metagenomic binning, comparative biology and taxonomic classification.</title>
        <authorList>
            <person name="Goeker M."/>
        </authorList>
    </citation>
    <scope>NUCLEOTIDE SEQUENCE [LARGE SCALE GENOMIC DNA]</scope>
    <source>
        <strain evidence="1 2">DSM 29762</strain>
    </source>
</reference>
<keyword evidence="2" id="KW-1185">Reference proteome</keyword>
<protein>
    <submittedName>
        <fullName evidence="1">Uncharacterized protein</fullName>
    </submittedName>
</protein>
<evidence type="ECO:0000313" key="1">
    <source>
        <dbReference type="EMBL" id="NJB72503.1"/>
    </source>
</evidence>